<evidence type="ECO:0000313" key="2">
    <source>
        <dbReference type="Proteomes" id="UP000323537"/>
    </source>
</evidence>
<name>A0A1I3A3Z4_9EURY</name>
<evidence type="ECO:0000313" key="1">
    <source>
        <dbReference type="EMBL" id="SFH44823.1"/>
    </source>
</evidence>
<reference evidence="1 2" key="1">
    <citation type="submission" date="2016-10" db="EMBL/GenBank/DDBJ databases">
        <authorList>
            <person name="Varghese N."/>
            <person name="Submissions S."/>
        </authorList>
    </citation>
    <scope>NUCLEOTIDE SEQUENCE [LARGE SCALE GENOMIC DNA]</scope>
    <source>
        <strain evidence="1 2">CGMCC 1.6377</strain>
    </source>
</reference>
<gene>
    <name evidence="1" type="ORF">SAMN04488066_104128</name>
</gene>
<proteinExistence type="predicted"/>
<organism evidence="1 2">
    <name type="scientific">Halorubrum aquaticum</name>
    <dbReference type="NCBI Taxonomy" id="387340"/>
    <lineage>
        <taxon>Archaea</taxon>
        <taxon>Methanobacteriati</taxon>
        <taxon>Methanobacteriota</taxon>
        <taxon>Stenosarchaea group</taxon>
        <taxon>Halobacteria</taxon>
        <taxon>Halobacteriales</taxon>
        <taxon>Haloferacaceae</taxon>
        <taxon>Halorubrum</taxon>
    </lineage>
</organism>
<keyword evidence="2" id="KW-1185">Reference proteome</keyword>
<accession>A0A1I3A3Z4</accession>
<dbReference type="AlphaFoldDB" id="A0A1I3A3Z4"/>
<sequence>MCLMEPTPQALARTYTDRVYPDPWEKVLDYRRVQEYAAEHPKAGRVRVGRALELPASRVRGWLDDGVPDPVRAINTAIDHGWLEPEPDNEVAAGLVDLLAHVLAGGSISKKWFTPAVAPGRRVDLDEIRHAFKRVGVETTTRNADADSRATELVPKEDASVLGRCLVTMGAAHGDKTTLERLPPVVWEVPAPARRSFAQIYVRHRGLNYDDKSTKRIQVNRPASFIQDLRYLLDDVVDGSVTVDDGGITIPADTVRELRAA</sequence>
<dbReference type="EMBL" id="FOPZ01000004">
    <property type="protein sequence ID" value="SFH44823.1"/>
    <property type="molecule type" value="Genomic_DNA"/>
</dbReference>
<dbReference type="Proteomes" id="UP000323537">
    <property type="component" value="Unassembled WGS sequence"/>
</dbReference>
<protein>
    <submittedName>
        <fullName evidence="1">Uncharacterized protein</fullName>
    </submittedName>
</protein>